<organism evidence="3 4">
    <name type="scientific">Jannaschia rubra</name>
    <dbReference type="NCBI Taxonomy" id="282197"/>
    <lineage>
        <taxon>Bacteria</taxon>
        <taxon>Pseudomonadati</taxon>
        <taxon>Pseudomonadota</taxon>
        <taxon>Alphaproteobacteria</taxon>
        <taxon>Rhodobacterales</taxon>
        <taxon>Roseobacteraceae</taxon>
        <taxon>Jannaschia</taxon>
    </lineage>
</organism>
<feature type="region of interest" description="Disordered" evidence="1">
    <location>
        <begin position="436"/>
        <end position="456"/>
    </location>
</feature>
<feature type="domain" description="Hedgehog/Intein (Hint)" evidence="2">
    <location>
        <begin position="335"/>
        <end position="409"/>
    </location>
</feature>
<dbReference type="InterPro" id="IPR028992">
    <property type="entry name" value="Hedgehog/Intein_dom"/>
</dbReference>
<dbReference type="RefSeq" id="WP_055681488.1">
    <property type="nucleotide sequence ID" value="NZ_CXPG01000012.1"/>
</dbReference>
<proteinExistence type="predicted"/>
<dbReference type="EMBL" id="CXPG01000012">
    <property type="protein sequence ID" value="CTQ32030.1"/>
    <property type="molecule type" value="Genomic_DNA"/>
</dbReference>
<dbReference type="AlphaFoldDB" id="A0A0M6XLG7"/>
<gene>
    <name evidence="3" type="ORF">JAN5088_00790</name>
</gene>
<sequence length="456" mass="48306">MESDDSWLIRDTVTDGTIRVVQFSVNDRAARLTLASSPLARGRTYETMDYDPSVTAGEGVAFRCGDVNEGIVLGISGDDLIDRGYGGDPNGNRVDANDQYTAATTQQTFRWSQYADNQNLAGGATQTHGGIQVSVTTDLASGATFAADTSTKEGAFYAPGDSNISTQSSAKLFVNGNATDSTLTFESAADASAEVHNVLFVINDIDGVKDRANDFQDIVTVRAYDVDANEVAVDLDVLGHDSAKGNTITARINYDKPDQQDGAVRVTIAGPVDRIVITYDNGSPTQQAIHLSDIDFDVTASDGDADNIDAGAGNDTVFAGSGDDLLSGDAGTVGNDRPPRVSPQHRMLLRGWQAQVLFGEEEVLVPALSLIDGIGIRAEAPGLVAYFHLLTPCHHIFAEGAEVETFLPGAYGLKGVEATARERLFAARPDLRADPDAYGPAARPMSRTPLTQLLVA</sequence>
<dbReference type="OrthoDB" id="7655157at2"/>
<reference evidence="3 4" key="1">
    <citation type="submission" date="2015-07" db="EMBL/GenBank/DDBJ databases">
        <authorList>
            <person name="Noorani M."/>
        </authorList>
    </citation>
    <scope>NUCLEOTIDE SEQUENCE [LARGE SCALE GENOMIC DNA]</scope>
    <source>
        <strain evidence="3 4">CECT 5088</strain>
    </source>
</reference>
<evidence type="ECO:0000313" key="4">
    <source>
        <dbReference type="Proteomes" id="UP000048908"/>
    </source>
</evidence>
<evidence type="ECO:0000259" key="2">
    <source>
        <dbReference type="Pfam" id="PF13403"/>
    </source>
</evidence>
<dbReference type="Pfam" id="PF13403">
    <property type="entry name" value="Hint_2"/>
    <property type="match status" value="1"/>
</dbReference>
<accession>A0A0M6XLG7</accession>
<keyword evidence="4" id="KW-1185">Reference proteome</keyword>
<evidence type="ECO:0000256" key="1">
    <source>
        <dbReference type="SAM" id="MobiDB-lite"/>
    </source>
</evidence>
<evidence type="ECO:0000313" key="3">
    <source>
        <dbReference type="EMBL" id="CTQ32030.1"/>
    </source>
</evidence>
<name>A0A0M6XLG7_9RHOB</name>
<protein>
    <recommendedName>
        <fullName evidence="2">Hedgehog/Intein (Hint) domain-containing protein</fullName>
    </recommendedName>
</protein>
<dbReference type="Proteomes" id="UP000048908">
    <property type="component" value="Unassembled WGS sequence"/>
</dbReference>
<dbReference type="STRING" id="282197.SAMN04488517_104204"/>